<evidence type="ECO:0000313" key="2">
    <source>
        <dbReference type="Proteomes" id="UP000669239"/>
    </source>
</evidence>
<accession>A0ABX2HGP1</accession>
<gene>
    <name evidence="1" type="ORF">G5B36_05010</name>
</gene>
<comment type="caution">
    <text evidence="1">The sequence shown here is derived from an EMBL/GenBank/DDBJ whole genome shotgun (WGS) entry which is preliminary data.</text>
</comment>
<dbReference type="Pfam" id="PF01177">
    <property type="entry name" value="Asp_Glu_race"/>
    <property type="match status" value="1"/>
</dbReference>
<organism evidence="1 2">
    <name type="scientific">Enterocloster aldenensis</name>
    <dbReference type="NCBI Taxonomy" id="358742"/>
    <lineage>
        <taxon>Bacteria</taxon>
        <taxon>Bacillati</taxon>
        <taxon>Bacillota</taxon>
        <taxon>Clostridia</taxon>
        <taxon>Lachnospirales</taxon>
        <taxon>Lachnospiraceae</taxon>
        <taxon>Enterocloster</taxon>
    </lineage>
</organism>
<protein>
    <submittedName>
        <fullName evidence="1">Hydantoin racemase</fullName>
    </submittedName>
</protein>
<dbReference type="EMBL" id="JAAITT010000005">
    <property type="protein sequence ID" value="NSJ48058.1"/>
    <property type="molecule type" value="Genomic_DNA"/>
</dbReference>
<dbReference type="InterPro" id="IPR015942">
    <property type="entry name" value="Asp/Glu/hydantoin_racemase"/>
</dbReference>
<dbReference type="InterPro" id="IPR001920">
    <property type="entry name" value="Asp/Glu_race"/>
</dbReference>
<keyword evidence="2" id="KW-1185">Reference proteome</keyword>
<name>A0ABX2HGP1_9FIRM</name>
<proteinExistence type="predicted"/>
<dbReference type="Proteomes" id="UP000669239">
    <property type="component" value="Unassembled WGS sequence"/>
</dbReference>
<sequence>MEMDMEKGKEFRVGVIRVLTSEDQEFVDMHGNIIEQHYPGIRCISKCIPDQPEGIHSHELEQIAVPKIVETAKSFEDVDMIIISCADDPGVEEVRRALPGMKVTGGGETTVSLAMRYGQKIAVLGIVDYAPKAYLRMIPERIVALGKPEGVDSTLDLMTPEGRASCLKTARELKEKGADVIALGCTGLTTIGIAGEIEDEVGIPVIDPVLAEGLFAYFESIRR</sequence>
<dbReference type="Gene3D" id="3.40.50.1860">
    <property type="match status" value="2"/>
</dbReference>
<evidence type="ECO:0000313" key="1">
    <source>
        <dbReference type="EMBL" id="NSJ48058.1"/>
    </source>
</evidence>
<reference evidence="1 2" key="1">
    <citation type="journal article" date="2020" name="Cell Host Microbe">
        <title>Functional and Genomic Variation between Human-Derived Isolates of Lachnospiraceae Reveals Inter- and Intra-Species Diversity.</title>
        <authorList>
            <person name="Sorbara M.T."/>
            <person name="Littmann E.R."/>
            <person name="Fontana E."/>
            <person name="Moody T.U."/>
            <person name="Kohout C.E."/>
            <person name="Gjonbalaj M."/>
            <person name="Eaton V."/>
            <person name="Seok R."/>
            <person name="Leiner I.M."/>
            <person name="Pamer E.G."/>
        </authorList>
    </citation>
    <scope>NUCLEOTIDE SEQUENCE [LARGE SCALE GENOMIC DNA]</scope>
    <source>
        <strain evidence="1 2">MSK.1.17</strain>
    </source>
</reference>